<evidence type="ECO:0000313" key="2">
    <source>
        <dbReference type="Proteomes" id="UP000569914"/>
    </source>
</evidence>
<name>A0A7Y9LF43_9ACTN</name>
<sequence>MPVEPRPLSAETIMSLRRAAQAGGPAGTRAKIILLAHQGRTDVAIAAELGIARQTVARWRRRFEAAADGVVPDGTGVLADAPRSGRPPVPEIPVLLATATAPPEGGRSAAGLAARLGLSAATVRRVWRRWGVVVHRDRIRSESGVLAGEIERFGGLYLNGGDGAFAYWLRTGRPATGPADAGTFEPMLALLDAADSRDECFPERRDLEFEQFLDQLLPARPDGTVLRVVVSDPAMTDSDVIMPWLARPDVRIGPPPSAGWAIFLAAVIAAELGPGTGAAAGTRIADRVERLRRSAPDGREPIRWIA</sequence>
<dbReference type="SUPFAM" id="SSF46689">
    <property type="entry name" value="Homeodomain-like"/>
    <property type="match status" value="1"/>
</dbReference>
<organism evidence="1 2">
    <name type="scientific">Microlunatus parietis</name>
    <dbReference type="NCBI Taxonomy" id="682979"/>
    <lineage>
        <taxon>Bacteria</taxon>
        <taxon>Bacillati</taxon>
        <taxon>Actinomycetota</taxon>
        <taxon>Actinomycetes</taxon>
        <taxon>Propionibacteriales</taxon>
        <taxon>Propionibacteriaceae</taxon>
        <taxon>Microlunatus</taxon>
    </lineage>
</organism>
<evidence type="ECO:0000313" key="1">
    <source>
        <dbReference type="EMBL" id="NYE74473.1"/>
    </source>
</evidence>
<proteinExistence type="predicted"/>
<accession>A0A7Y9LF43</accession>
<gene>
    <name evidence="1" type="ORF">BKA15_005802</name>
</gene>
<dbReference type="Pfam" id="PF13384">
    <property type="entry name" value="HTH_23"/>
    <property type="match status" value="1"/>
</dbReference>
<dbReference type="RefSeq" id="WP_179756802.1">
    <property type="nucleotide sequence ID" value="NZ_JACCBU010000001.1"/>
</dbReference>
<dbReference type="Proteomes" id="UP000569914">
    <property type="component" value="Unassembled WGS sequence"/>
</dbReference>
<reference evidence="1 2" key="1">
    <citation type="submission" date="2020-07" db="EMBL/GenBank/DDBJ databases">
        <title>Sequencing the genomes of 1000 actinobacteria strains.</title>
        <authorList>
            <person name="Klenk H.-P."/>
        </authorList>
    </citation>
    <scope>NUCLEOTIDE SEQUENCE [LARGE SCALE GENOMIC DNA]</scope>
    <source>
        <strain evidence="1 2">DSM 22083</strain>
    </source>
</reference>
<keyword evidence="2" id="KW-1185">Reference proteome</keyword>
<protein>
    <recommendedName>
        <fullName evidence="3">Winged helix-turn helix</fullName>
    </recommendedName>
</protein>
<dbReference type="InterPro" id="IPR009057">
    <property type="entry name" value="Homeodomain-like_sf"/>
</dbReference>
<evidence type="ECO:0008006" key="3">
    <source>
        <dbReference type="Google" id="ProtNLM"/>
    </source>
</evidence>
<dbReference type="AlphaFoldDB" id="A0A7Y9LF43"/>
<comment type="caution">
    <text evidence="1">The sequence shown here is derived from an EMBL/GenBank/DDBJ whole genome shotgun (WGS) entry which is preliminary data.</text>
</comment>
<dbReference type="EMBL" id="JACCBU010000001">
    <property type="protein sequence ID" value="NYE74473.1"/>
    <property type="molecule type" value="Genomic_DNA"/>
</dbReference>